<dbReference type="InterPro" id="IPR004013">
    <property type="entry name" value="PHP_dom"/>
</dbReference>
<dbReference type="SUPFAM" id="SSF47802">
    <property type="entry name" value="DNA polymerase beta, N-terminal domain-like"/>
    <property type="match status" value="1"/>
</dbReference>
<dbReference type="RefSeq" id="WP_285429827.1">
    <property type="nucleotide sequence ID" value="NZ_JASJUS010000001.1"/>
</dbReference>
<dbReference type="Pfam" id="PF02811">
    <property type="entry name" value="PHP"/>
    <property type="match status" value="1"/>
</dbReference>
<keyword evidence="14" id="KW-0915">Sodium</keyword>
<dbReference type="InterPro" id="IPR027421">
    <property type="entry name" value="DNA_pol_lamdba_lyase_dom_sf"/>
</dbReference>
<dbReference type="PIRSF" id="PIRSF005047">
    <property type="entry name" value="UCP005047_YshC"/>
    <property type="match status" value="1"/>
</dbReference>
<evidence type="ECO:0000256" key="20">
    <source>
        <dbReference type="ARBA" id="ARBA00045548"/>
    </source>
</evidence>
<accession>A0ABT7IUM0</accession>
<comment type="catalytic activity">
    <reaction evidence="19">
        <text>a 5'-end 2'-deoxyribose-2'-deoxyribonucleotide-DNA = (2E,4S)-4-hydroxypenten-2-al-5-phosphate + a 5'-end 5'-phospho-2'-deoxyribonucleoside-DNA + H(+)</text>
        <dbReference type="Rhea" id="RHEA:76255"/>
        <dbReference type="Rhea" id="RHEA-COMP:13180"/>
        <dbReference type="Rhea" id="RHEA-COMP:18657"/>
        <dbReference type="ChEBI" id="CHEBI:15378"/>
        <dbReference type="ChEBI" id="CHEBI:136412"/>
        <dbReference type="ChEBI" id="CHEBI:195194"/>
        <dbReference type="ChEBI" id="CHEBI:195195"/>
    </reaction>
</comment>
<dbReference type="Gene3D" id="3.30.460.10">
    <property type="entry name" value="Beta Polymerase, domain 2"/>
    <property type="match status" value="1"/>
</dbReference>
<keyword evidence="25" id="KW-0540">Nuclease</keyword>
<evidence type="ECO:0000256" key="10">
    <source>
        <dbReference type="ARBA" id="ARBA00022705"/>
    </source>
</evidence>
<evidence type="ECO:0000256" key="15">
    <source>
        <dbReference type="ARBA" id="ARBA00023204"/>
    </source>
</evidence>
<evidence type="ECO:0000259" key="24">
    <source>
        <dbReference type="SMART" id="SM00483"/>
    </source>
</evidence>
<evidence type="ECO:0000256" key="21">
    <source>
        <dbReference type="ARBA" id="ARBA00049244"/>
    </source>
</evidence>
<comment type="cofactor">
    <cofactor evidence="1">
        <name>Mg(2+)</name>
        <dbReference type="ChEBI" id="CHEBI:18420"/>
    </cofactor>
</comment>
<keyword evidence="25" id="KW-0269">Exonuclease</keyword>
<dbReference type="Gene3D" id="1.10.150.110">
    <property type="entry name" value="DNA polymerase beta, N-terminal domain-like"/>
    <property type="match status" value="1"/>
</dbReference>
<evidence type="ECO:0000256" key="9">
    <source>
        <dbReference type="ARBA" id="ARBA00022695"/>
    </source>
</evidence>
<dbReference type="PANTHER" id="PTHR36928:SF1">
    <property type="entry name" value="PHOSPHATASE YCDX-RELATED"/>
    <property type="match status" value="1"/>
</dbReference>
<dbReference type="InterPro" id="IPR003583">
    <property type="entry name" value="Hlx-hairpin-Hlx_DNA-bd_motif"/>
</dbReference>
<evidence type="ECO:0000256" key="17">
    <source>
        <dbReference type="ARBA" id="ARBA00035726"/>
    </source>
</evidence>
<dbReference type="InterPro" id="IPR002054">
    <property type="entry name" value="DNA-dir_DNA_pol_X"/>
</dbReference>
<evidence type="ECO:0000256" key="6">
    <source>
        <dbReference type="ARBA" id="ARBA00022481"/>
    </source>
</evidence>
<keyword evidence="8" id="KW-0808">Transferase</keyword>
<dbReference type="InterPro" id="IPR002008">
    <property type="entry name" value="DNA_pol_X_beta-like"/>
</dbReference>
<comment type="catalytic activity">
    <reaction evidence="18">
        <text>2'-deoxyribonucleotide-(2'-deoxyribose 5'-phosphate)-2'-deoxyribonucleotide-DNA = a 3'-end 2'-deoxyribonucleotide-(2,3-dehydro-2,3-deoxyribose 5'-phosphate)-DNA + a 5'-end 5'-phospho-2'-deoxyribonucleoside-DNA + H(+)</text>
        <dbReference type="Rhea" id="RHEA:66592"/>
        <dbReference type="Rhea" id="RHEA-COMP:13180"/>
        <dbReference type="Rhea" id="RHEA-COMP:16897"/>
        <dbReference type="Rhea" id="RHEA-COMP:17067"/>
        <dbReference type="ChEBI" id="CHEBI:15378"/>
        <dbReference type="ChEBI" id="CHEBI:136412"/>
        <dbReference type="ChEBI" id="CHEBI:157695"/>
        <dbReference type="ChEBI" id="CHEBI:167181"/>
        <dbReference type="EC" id="4.2.99.18"/>
    </reaction>
</comment>
<evidence type="ECO:0000256" key="2">
    <source>
        <dbReference type="ARBA" id="ARBA00004496"/>
    </source>
</evidence>
<feature type="domain" description="DNA-directed DNA polymerase X" evidence="24">
    <location>
        <begin position="3"/>
        <end position="316"/>
    </location>
</feature>
<evidence type="ECO:0000313" key="26">
    <source>
        <dbReference type="Proteomes" id="UP001241926"/>
    </source>
</evidence>
<evidence type="ECO:0000256" key="8">
    <source>
        <dbReference type="ARBA" id="ARBA00022679"/>
    </source>
</evidence>
<comment type="function">
    <text evidence="20">Repair polymerase that plays a key role in base-excision repair. During this process, the damaged base is excised by specific DNA glycosylases, the DNA backbone is nicked at the abasic site by an apurinic/apyrimidic (AP) endonuclease, and POLB removes 5'-deoxyribose-phosphate from the preincised AP site acting as a 5'-deoxyribose-phosphate lyase (5'-dRP lyase); through its DNA polymerase activity, it adds one nucleotide to the 3' end of the arising single-nucleotide gap. Conducts 'gap-filling' DNA synthesis in a stepwise distributive fashion rather than in a processive fashion as for other DNA polymerases. It is also able to cleave sugar-phosphate bonds 3' to an intact AP site, acting as an AP lyase.</text>
</comment>
<evidence type="ECO:0000256" key="5">
    <source>
        <dbReference type="ARBA" id="ARBA00020020"/>
    </source>
</evidence>
<dbReference type="PRINTS" id="PR00870">
    <property type="entry name" value="DNAPOLXBETA"/>
</dbReference>
<dbReference type="Pfam" id="PF14520">
    <property type="entry name" value="HHH_5"/>
    <property type="match status" value="1"/>
</dbReference>
<evidence type="ECO:0000256" key="11">
    <source>
        <dbReference type="ARBA" id="ARBA00022763"/>
    </source>
</evidence>
<feature type="domain" description="Helix-hairpin-helix DNA-binding motif class 1" evidence="22">
    <location>
        <begin position="127"/>
        <end position="146"/>
    </location>
</feature>
<dbReference type="SUPFAM" id="SSF89550">
    <property type="entry name" value="PHP domain-like"/>
    <property type="match status" value="1"/>
</dbReference>
<dbReference type="GO" id="GO:0004527">
    <property type="term" value="F:exonuclease activity"/>
    <property type="evidence" value="ECO:0007669"/>
    <property type="project" value="UniProtKB-KW"/>
</dbReference>
<dbReference type="SUPFAM" id="SSF81301">
    <property type="entry name" value="Nucleotidyltransferase"/>
    <property type="match status" value="1"/>
</dbReference>
<keyword evidence="6" id="KW-0488">Methylation</keyword>
<dbReference type="Pfam" id="PF14791">
    <property type="entry name" value="DNA_pol_B_thumb"/>
    <property type="match status" value="1"/>
</dbReference>
<evidence type="ECO:0000256" key="14">
    <source>
        <dbReference type="ARBA" id="ARBA00023053"/>
    </source>
</evidence>
<evidence type="ECO:0000256" key="1">
    <source>
        <dbReference type="ARBA" id="ARBA00001946"/>
    </source>
</evidence>
<dbReference type="Gene3D" id="1.10.150.20">
    <property type="entry name" value="5' to 3' exonuclease, C-terminal subdomain"/>
    <property type="match status" value="1"/>
</dbReference>
<evidence type="ECO:0000313" key="25">
    <source>
        <dbReference type="EMBL" id="MDL2075148.1"/>
    </source>
</evidence>
<comment type="catalytic activity">
    <reaction evidence="21">
        <text>DNA(n) + a 2'-deoxyribonucleoside 5'-triphosphate = DNA(n+1) + diphosphate</text>
        <dbReference type="Rhea" id="RHEA:22508"/>
        <dbReference type="Rhea" id="RHEA-COMP:17339"/>
        <dbReference type="Rhea" id="RHEA-COMP:17340"/>
        <dbReference type="ChEBI" id="CHEBI:33019"/>
        <dbReference type="ChEBI" id="CHEBI:61560"/>
        <dbReference type="ChEBI" id="CHEBI:173112"/>
        <dbReference type="EC" id="2.7.7.7"/>
    </reaction>
</comment>
<keyword evidence="15" id="KW-0234">DNA repair</keyword>
<reference evidence="25 26" key="1">
    <citation type="submission" date="2023-05" db="EMBL/GenBank/DDBJ databases">
        <title>Streptomyces fuscus sp. nov., a brown-black pigment producing actinomyces isolated from dry sand of Sea duck farm.</title>
        <authorList>
            <person name="Xie J."/>
            <person name="Shen N."/>
        </authorList>
    </citation>
    <scope>NUCLEOTIDE SEQUENCE [LARGE SCALE GENOMIC DNA]</scope>
    <source>
        <strain evidence="25 26">GXMU-J15</strain>
    </source>
</reference>
<evidence type="ECO:0000256" key="19">
    <source>
        <dbReference type="ARBA" id="ARBA00044678"/>
    </source>
</evidence>
<gene>
    <name evidence="25" type="primary">polX</name>
    <name evidence="25" type="ORF">QNN03_01695</name>
</gene>
<dbReference type="EC" id="4.2.99.18" evidence="4"/>
<keyword evidence="11" id="KW-0227">DNA damage</keyword>
<evidence type="ECO:0000256" key="13">
    <source>
        <dbReference type="ARBA" id="ARBA00022932"/>
    </source>
</evidence>
<keyword evidence="13" id="KW-0239">DNA-directed DNA polymerase</keyword>
<keyword evidence="10" id="KW-0235">DNA replication</keyword>
<keyword evidence="26" id="KW-1185">Reference proteome</keyword>
<feature type="domain" description="Helix-hairpin-helix DNA-binding motif class 1" evidence="22">
    <location>
        <begin position="52"/>
        <end position="71"/>
    </location>
</feature>
<dbReference type="SMART" id="SM00278">
    <property type="entry name" value="HhH1"/>
    <property type="match status" value="3"/>
</dbReference>
<evidence type="ECO:0000256" key="12">
    <source>
        <dbReference type="ARBA" id="ARBA00022843"/>
    </source>
</evidence>
<dbReference type="InterPro" id="IPR050243">
    <property type="entry name" value="PHP_phosphatase"/>
</dbReference>
<keyword evidence="7" id="KW-0237">DNA synthesis</keyword>
<feature type="domain" description="Helix-hairpin-helix DNA-binding motif class 1" evidence="22">
    <location>
        <begin position="92"/>
        <end position="111"/>
    </location>
</feature>
<keyword evidence="12" id="KW-0832">Ubl conjugation</keyword>
<evidence type="ECO:0000256" key="16">
    <source>
        <dbReference type="ARBA" id="ARBA00035717"/>
    </source>
</evidence>
<evidence type="ECO:0000256" key="4">
    <source>
        <dbReference type="ARBA" id="ARBA00012720"/>
    </source>
</evidence>
<dbReference type="SUPFAM" id="SSF158702">
    <property type="entry name" value="Sec63 N-terminal domain-like"/>
    <property type="match status" value="1"/>
</dbReference>
<organism evidence="25 26">
    <name type="scientific">Streptomyces fuscus</name>
    <dbReference type="NCBI Taxonomy" id="3048495"/>
    <lineage>
        <taxon>Bacteria</taxon>
        <taxon>Bacillati</taxon>
        <taxon>Actinomycetota</taxon>
        <taxon>Actinomycetes</taxon>
        <taxon>Kitasatosporales</taxon>
        <taxon>Streptomycetaceae</taxon>
        <taxon>Streptomyces</taxon>
    </lineage>
</organism>
<dbReference type="Gene3D" id="3.30.210.10">
    <property type="entry name" value="DNA polymerase, thumb domain"/>
    <property type="match status" value="1"/>
</dbReference>
<dbReference type="NCBIfam" id="NF006375">
    <property type="entry name" value="PRK08609.1"/>
    <property type="match status" value="1"/>
</dbReference>
<sequence length="573" mass="62826">MARANDEVAALFQEYADLISITGGDAFRARVYEKAARAIGGHHADVSTLDLKGLQEIPGVGKSTAEKIVEYLGTGSVAAVEKLRAKIPAGVRRLTAIPSLGPKKALVLYQELGISSVDELADAIHEQKLRDLKGFGPRTEEKLLHGIDLLRSAGDRVLVDVAADLAESVVDALSEASGVLRCAYAGSLRRGRETIGDIDVLVAARTPGPVMKAFTELPYVTEVIAHGDKKTSVRTDRGLNVDLRVVPKDSWGAALLYFTGSKAHNIRIRERAVHQKLKLSEYGLFDTETGERIVSCTEEDVYARLGLPWIAPPLREDRGEIEAGLEGTLPELVTEADLRGDLHTHTDLTDGLASLEDMVAAAAGRGYAYYAITDHAPDLSMQRMTKERMLAQRAQVRELRPPRGMRLLHGVELNIGPEGGVDWPDDFLADFDVCVASIHSHFDQSRDALTRRLVRACENPCVNVIGHPTTRLIGRRSGIDADLDEVFAACARTGTALEINAHPDRLDLNDEHILRAKRHGVRFAVDSHAHAVPHLAHMRYGVATAQRGWLTKDDVINTWTLTRLRRFLRKGRA</sequence>
<comment type="subcellular location">
    <subcellularLocation>
        <location evidence="2">Cytoplasm</location>
    </subcellularLocation>
</comment>
<evidence type="ECO:0000259" key="22">
    <source>
        <dbReference type="SMART" id="SM00278"/>
    </source>
</evidence>
<dbReference type="EC" id="2.7.7.7" evidence="3"/>
<dbReference type="Pfam" id="PF14716">
    <property type="entry name" value="HHH_8"/>
    <property type="match status" value="1"/>
</dbReference>
<dbReference type="SMART" id="SM00481">
    <property type="entry name" value="POLIIIAc"/>
    <property type="match status" value="1"/>
</dbReference>
<feature type="domain" description="Polymerase/histidinol phosphatase N-terminal" evidence="23">
    <location>
        <begin position="340"/>
        <end position="417"/>
    </location>
</feature>
<dbReference type="Proteomes" id="UP001241926">
    <property type="component" value="Unassembled WGS sequence"/>
</dbReference>
<dbReference type="InterPro" id="IPR029398">
    <property type="entry name" value="PolB_thumb"/>
</dbReference>
<dbReference type="InterPro" id="IPR043519">
    <property type="entry name" value="NT_sf"/>
</dbReference>
<keyword evidence="25" id="KW-0378">Hydrolase</keyword>
<dbReference type="InterPro" id="IPR022311">
    <property type="entry name" value="PolX-like"/>
</dbReference>
<proteinExistence type="predicted"/>
<dbReference type="CDD" id="cd00141">
    <property type="entry name" value="NT_POLXc"/>
    <property type="match status" value="1"/>
</dbReference>
<evidence type="ECO:0000256" key="3">
    <source>
        <dbReference type="ARBA" id="ARBA00012417"/>
    </source>
</evidence>
<dbReference type="SMART" id="SM00483">
    <property type="entry name" value="POLXc"/>
    <property type="match status" value="1"/>
</dbReference>
<dbReference type="InterPro" id="IPR047967">
    <property type="entry name" value="PolX_PHP"/>
</dbReference>
<dbReference type="Gene3D" id="3.20.20.140">
    <property type="entry name" value="Metal-dependent hydrolases"/>
    <property type="match status" value="1"/>
</dbReference>
<keyword evidence="9" id="KW-0548">Nucleotidyltransferase</keyword>
<dbReference type="InterPro" id="IPR010996">
    <property type="entry name" value="HHH_MUS81"/>
</dbReference>
<name>A0ABT7IUM0_9ACTN</name>
<dbReference type="CDD" id="cd07436">
    <property type="entry name" value="PHP_PolX"/>
    <property type="match status" value="1"/>
</dbReference>
<dbReference type="InterPro" id="IPR037160">
    <property type="entry name" value="DNA_Pol_thumb_sf"/>
</dbReference>
<dbReference type="InterPro" id="IPR003141">
    <property type="entry name" value="Pol/His_phosphatase_N"/>
</dbReference>
<dbReference type="InterPro" id="IPR016195">
    <property type="entry name" value="Pol/histidinol_Pase-like"/>
</dbReference>
<evidence type="ECO:0000256" key="7">
    <source>
        <dbReference type="ARBA" id="ARBA00022634"/>
    </source>
</evidence>
<protein>
    <recommendedName>
        <fullName evidence="5">DNA polymerase beta</fullName>
        <ecNumber evidence="3">2.7.7.7</ecNumber>
        <ecNumber evidence="4">4.2.99.18</ecNumber>
    </recommendedName>
    <alternativeName>
        <fullName evidence="16">5'-deoxyribose-phosphate lyase</fullName>
    </alternativeName>
    <alternativeName>
        <fullName evidence="17">AP lyase</fullName>
    </alternativeName>
</protein>
<dbReference type="PANTHER" id="PTHR36928">
    <property type="entry name" value="PHOSPHATASE YCDX-RELATED"/>
    <property type="match status" value="1"/>
</dbReference>
<dbReference type="EMBL" id="JASJUS010000001">
    <property type="protein sequence ID" value="MDL2075148.1"/>
    <property type="molecule type" value="Genomic_DNA"/>
</dbReference>
<evidence type="ECO:0000259" key="23">
    <source>
        <dbReference type="SMART" id="SM00481"/>
    </source>
</evidence>
<comment type="caution">
    <text evidence="25">The sequence shown here is derived from an EMBL/GenBank/DDBJ whole genome shotgun (WGS) entry which is preliminary data.</text>
</comment>
<evidence type="ECO:0000256" key="18">
    <source>
        <dbReference type="ARBA" id="ARBA00044632"/>
    </source>
</evidence>